<evidence type="ECO:0000259" key="5">
    <source>
        <dbReference type="PROSITE" id="PS50977"/>
    </source>
</evidence>
<dbReference type="GO" id="GO:0000976">
    <property type="term" value="F:transcription cis-regulatory region binding"/>
    <property type="evidence" value="ECO:0007669"/>
    <property type="project" value="TreeGrafter"/>
</dbReference>
<feature type="domain" description="HTH tetR-type" evidence="5">
    <location>
        <begin position="10"/>
        <end position="69"/>
    </location>
</feature>
<dbReference type="PRINTS" id="PR00455">
    <property type="entry name" value="HTHTETR"/>
</dbReference>
<dbReference type="EMBL" id="FNVT01000038">
    <property type="protein sequence ID" value="SEH03521.1"/>
    <property type="molecule type" value="Genomic_DNA"/>
</dbReference>
<dbReference type="InterPro" id="IPR041479">
    <property type="entry name" value="TetR_CgmR_C"/>
</dbReference>
<dbReference type="Pfam" id="PF17937">
    <property type="entry name" value="TetR_C_28"/>
    <property type="match status" value="1"/>
</dbReference>
<dbReference type="InterPro" id="IPR001647">
    <property type="entry name" value="HTH_TetR"/>
</dbReference>
<gene>
    <name evidence="6" type="ORF">SAMN05444920_13824</name>
</gene>
<sequence>MGAVLQRDADRTRRALLDAAAAAIRAHGPGVSLDAVAREAGVSKGGLLHHFRTKDALLVGIVEEWTARFDAAVQRHIDPDDDRPGRLCRAHIRAAFDDLGVDHQLWGHPSVLAALLALPEVLHRARASEDRWRSDLGADGLHPQRSLLIARTLDGMWMSELLEGRVDHIERQQTRDLLLELTEQSGPLIPGATDARRDSS</sequence>
<evidence type="ECO:0000256" key="3">
    <source>
        <dbReference type="ARBA" id="ARBA00023163"/>
    </source>
</evidence>
<dbReference type="PANTHER" id="PTHR30055">
    <property type="entry name" value="HTH-TYPE TRANSCRIPTIONAL REGULATOR RUTR"/>
    <property type="match status" value="1"/>
</dbReference>
<organism evidence="6 7">
    <name type="scientific">Nonomuraea solani</name>
    <dbReference type="NCBI Taxonomy" id="1144553"/>
    <lineage>
        <taxon>Bacteria</taxon>
        <taxon>Bacillati</taxon>
        <taxon>Actinomycetota</taxon>
        <taxon>Actinomycetes</taxon>
        <taxon>Streptosporangiales</taxon>
        <taxon>Streptosporangiaceae</taxon>
        <taxon>Nonomuraea</taxon>
    </lineage>
</organism>
<dbReference type="InterPro" id="IPR009057">
    <property type="entry name" value="Homeodomain-like_sf"/>
</dbReference>
<evidence type="ECO:0000313" key="7">
    <source>
        <dbReference type="Proteomes" id="UP000236732"/>
    </source>
</evidence>
<dbReference type="PANTHER" id="PTHR30055:SF234">
    <property type="entry name" value="HTH-TYPE TRANSCRIPTIONAL REGULATOR BETI"/>
    <property type="match status" value="1"/>
</dbReference>
<dbReference type="Gene3D" id="1.10.357.10">
    <property type="entry name" value="Tetracycline Repressor, domain 2"/>
    <property type="match status" value="1"/>
</dbReference>
<keyword evidence="1" id="KW-0805">Transcription regulation</keyword>
<dbReference type="Pfam" id="PF00440">
    <property type="entry name" value="TetR_N"/>
    <property type="match status" value="1"/>
</dbReference>
<evidence type="ECO:0000313" key="6">
    <source>
        <dbReference type="EMBL" id="SEH03521.1"/>
    </source>
</evidence>
<dbReference type="OrthoDB" id="9806334at2"/>
<name>A0A1H6F2B4_9ACTN</name>
<reference evidence="6 7" key="1">
    <citation type="submission" date="2016-10" db="EMBL/GenBank/DDBJ databases">
        <authorList>
            <person name="de Groot N.N."/>
        </authorList>
    </citation>
    <scope>NUCLEOTIDE SEQUENCE [LARGE SCALE GENOMIC DNA]</scope>
    <source>
        <strain evidence="6 7">CGMCC 4.7037</strain>
    </source>
</reference>
<keyword evidence="2 4" id="KW-0238">DNA-binding</keyword>
<dbReference type="RefSeq" id="WP_103964496.1">
    <property type="nucleotide sequence ID" value="NZ_FNVT01000038.1"/>
</dbReference>
<dbReference type="GO" id="GO:0003700">
    <property type="term" value="F:DNA-binding transcription factor activity"/>
    <property type="evidence" value="ECO:0007669"/>
    <property type="project" value="TreeGrafter"/>
</dbReference>
<dbReference type="AlphaFoldDB" id="A0A1H6F2B4"/>
<dbReference type="PROSITE" id="PS50977">
    <property type="entry name" value="HTH_TETR_2"/>
    <property type="match status" value="1"/>
</dbReference>
<evidence type="ECO:0000256" key="4">
    <source>
        <dbReference type="PROSITE-ProRule" id="PRU00335"/>
    </source>
</evidence>
<keyword evidence="7" id="KW-1185">Reference proteome</keyword>
<evidence type="ECO:0000256" key="1">
    <source>
        <dbReference type="ARBA" id="ARBA00023015"/>
    </source>
</evidence>
<keyword evidence="3" id="KW-0804">Transcription</keyword>
<feature type="DNA-binding region" description="H-T-H motif" evidence="4">
    <location>
        <begin position="32"/>
        <end position="51"/>
    </location>
</feature>
<dbReference type="InterPro" id="IPR050109">
    <property type="entry name" value="HTH-type_TetR-like_transc_reg"/>
</dbReference>
<protein>
    <submittedName>
        <fullName evidence="6">DNA-binding transcriptional regulator, AcrR family</fullName>
    </submittedName>
</protein>
<dbReference type="Proteomes" id="UP000236732">
    <property type="component" value="Unassembled WGS sequence"/>
</dbReference>
<evidence type="ECO:0000256" key="2">
    <source>
        <dbReference type="ARBA" id="ARBA00023125"/>
    </source>
</evidence>
<accession>A0A1H6F2B4</accession>
<dbReference type="SUPFAM" id="SSF46689">
    <property type="entry name" value="Homeodomain-like"/>
    <property type="match status" value="1"/>
</dbReference>
<proteinExistence type="predicted"/>